<evidence type="ECO:0008006" key="3">
    <source>
        <dbReference type="Google" id="ProtNLM"/>
    </source>
</evidence>
<dbReference type="OrthoDB" id="851916at2"/>
<dbReference type="Proteomes" id="UP000251692">
    <property type="component" value="Unassembled WGS sequence"/>
</dbReference>
<comment type="caution">
    <text evidence="1">The sequence shown here is derived from an EMBL/GenBank/DDBJ whole genome shotgun (WGS) entry which is preliminary data.</text>
</comment>
<protein>
    <recommendedName>
        <fullName evidence="3">SpoIIAA-like</fullName>
    </recommendedName>
</protein>
<organism evidence="1 2">
    <name type="scientific">Pontibacter arcticus</name>
    <dbReference type="NCBI Taxonomy" id="2080288"/>
    <lineage>
        <taxon>Bacteria</taxon>
        <taxon>Pseudomonadati</taxon>
        <taxon>Bacteroidota</taxon>
        <taxon>Cytophagia</taxon>
        <taxon>Cytophagales</taxon>
        <taxon>Hymenobacteraceae</taxon>
        <taxon>Pontibacter</taxon>
    </lineage>
</organism>
<gene>
    <name evidence="1" type="ORF">DP923_12155</name>
</gene>
<dbReference type="AlphaFoldDB" id="A0A364RE58"/>
<dbReference type="EMBL" id="QMDV01000003">
    <property type="protein sequence ID" value="RAU82525.1"/>
    <property type="molecule type" value="Genomic_DNA"/>
</dbReference>
<keyword evidence="2" id="KW-1185">Reference proteome</keyword>
<dbReference type="RefSeq" id="WP_112306118.1">
    <property type="nucleotide sequence ID" value="NZ_QMDV01000003.1"/>
</dbReference>
<accession>A0A364RE58</accession>
<name>A0A364RE58_9BACT</name>
<evidence type="ECO:0000313" key="1">
    <source>
        <dbReference type="EMBL" id="RAU82525.1"/>
    </source>
</evidence>
<evidence type="ECO:0000313" key="2">
    <source>
        <dbReference type="Proteomes" id="UP000251692"/>
    </source>
</evidence>
<reference evidence="1 2" key="1">
    <citation type="submission" date="2018-06" db="EMBL/GenBank/DDBJ databases">
        <authorList>
            <person name="Liu Z.-W."/>
        </authorList>
    </citation>
    <scope>NUCLEOTIDE SEQUENCE [LARGE SCALE GENOMIC DNA]</scope>
    <source>
        <strain evidence="1 2">2b14</strain>
    </source>
</reference>
<proteinExistence type="predicted"/>
<reference evidence="1 2" key="2">
    <citation type="submission" date="2018-07" db="EMBL/GenBank/DDBJ databases">
        <title>Pontibacter sp. 2b14 genomic sequence and assembly.</title>
        <authorList>
            <person name="Du Z.-J."/>
        </authorList>
    </citation>
    <scope>NUCLEOTIDE SEQUENCE [LARGE SCALE GENOMIC DNA]</scope>
    <source>
        <strain evidence="1 2">2b14</strain>
    </source>
</reference>
<sequence>MAELLELSVVYDTKFMSMTYCENNKLLWGKWIGAIPSDILRKEMLHTCDFLLEKKVELILTDYSRLQPPNMSDQVWIAENTTRRLINSAIRRIASIQSFDLIQQQVMDSIITRSYKIDSIPWVVQNFISVEPAIHWLLTGEDIS</sequence>